<evidence type="ECO:0000313" key="2">
    <source>
        <dbReference type="Proteomes" id="UP000244189"/>
    </source>
</evidence>
<dbReference type="GO" id="GO:0006979">
    <property type="term" value="P:response to oxidative stress"/>
    <property type="evidence" value="ECO:0007669"/>
    <property type="project" value="InterPro"/>
</dbReference>
<protein>
    <recommendedName>
        <fullName evidence="3">Catalase</fullName>
    </recommendedName>
</protein>
<dbReference type="GO" id="GO:0020037">
    <property type="term" value="F:heme binding"/>
    <property type="evidence" value="ECO:0007669"/>
    <property type="project" value="InterPro"/>
</dbReference>
<evidence type="ECO:0000313" key="1">
    <source>
        <dbReference type="EMBL" id="PTQ59338.1"/>
    </source>
</evidence>
<dbReference type="RefSeq" id="WP_107959097.1">
    <property type="nucleotide sequence ID" value="NZ_QAOG01000005.1"/>
</dbReference>
<dbReference type="AlphaFoldDB" id="A0A2T5GJ30"/>
<reference evidence="1 2" key="1">
    <citation type="submission" date="2018-04" db="EMBL/GenBank/DDBJ databases">
        <title>Genomic Encyclopedia of Type Strains, Phase III (KMG-III): the genomes of soil and plant-associated and newly described type strains.</title>
        <authorList>
            <person name="Whitman W."/>
        </authorList>
    </citation>
    <scope>NUCLEOTIDE SEQUENCE [LARGE SCALE GENOMIC DNA]</scope>
    <source>
        <strain evidence="1 2">MA101b</strain>
    </source>
</reference>
<dbReference type="Proteomes" id="UP000244189">
    <property type="component" value="Unassembled WGS sequence"/>
</dbReference>
<dbReference type="Gene3D" id="2.40.180.10">
    <property type="entry name" value="Catalase core domain"/>
    <property type="match status" value="1"/>
</dbReference>
<dbReference type="PANTHER" id="PTHR36195:SF4">
    <property type="entry name" value="DOMAIN PROTEIN, PUTATIVE (AFU_ORTHOLOGUE AFUA_5G01990)-RELATED"/>
    <property type="match status" value="1"/>
</dbReference>
<sequence>MLKTPIHYSPDVETIDPDEQETIDGLNKTFSYIVEKTYEDLGHAQRGVHAKSHALLEGEMVVHDDLADEQAQGIFERGRRYPVIIRMSAIPGDPIRDSVSLPRGFSIKIIGVDGERLPGAEDEVTQDFLMASGVAFSNPTPVGFLRNTKLLAATTNRAEWAKEALSKVLRPIEQALEAVGGESALLKGFGGYPDTNPIGDRYGTQAPLRFGDYIAKFDIVPESPNFRALTDQKLDESKSPDLIREELMAIFANEGGAWTLRAQLCRDLEENPIEDAATPWPEQGNPYIPVATITVKPQKSWSEERVTVLNEQTAFRPWHGVEAHRPLGSVMRARRAVYPVIQDLRSQLNGCPMHEPRSLPALD</sequence>
<dbReference type="PROSITE" id="PS51402">
    <property type="entry name" value="CATALASE_3"/>
    <property type="match status" value="1"/>
</dbReference>
<organism evidence="1 2">
    <name type="scientific">Sphingomonas aurantiaca</name>
    <dbReference type="NCBI Taxonomy" id="185949"/>
    <lineage>
        <taxon>Bacteria</taxon>
        <taxon>Pseudomonadati</taxon>
        <taxon>Pseudomonadota</taxon>
        <taxon>Alphaproteobacteria</taxon>
        <taxon>Sphingomonadales</taxon>
        <taxon>Sphingomonadaceae</taxon>
        <taxon>Sphingomonas</taxon>
    </lineage>
</organism>
<evidence type="ECO:0008006" key="3">
    <source>
        <dbReference type="Google" id="ProtNLM"/>
    </source>
</evidence>
<gene>
    <name evidence="1" type="ORF">C8J26_3080</name>
</gene>
<proteinExistence type="predicted"/>
<dbReference type="InterPro" id="IPR020835">
    <property type="entry name" value="Catalase_sf"/>
</dbReference>
<name>A0A2T5GJ30_9SPHN</name>
<keyword evidence="2" id="KW-1185">Reference proteome</keyword>
<dbReference type="EMBL" id="QAOG01000005">
    <property type="protein sequence ID" value="PTQ59338.1"/>
    <property type="molecule type" value="Genomic_DNA"/>
</dbReference>
<dbReference type="SUPFAM" id="SSF56634">
    <property type="entry name" value="Heme-dependent catalase-like"/>
    <property type="match status" value="1"/>
</dbReference>
<dbReference type="InterPro" id="IPR018028">
    <property type="entry name" value="Catalase"/>
</dbReference>
<dbReference type="GO" id="GO:0004096">
    <property type="term" value="F:catalase activity"/>
    <property type="evidence" value="ECO:0007669"/>
    <property type="project" value="InterPro"/>
</dbReference>
<dbReference type="CDD" id="cd08152">
    <property type="entry name" value="y4iL_like"/>
    <property type="match status" value="1"/>
</dbReference>
<accession>A0A2T5GJ30</accession>
<dbReference type="PANTHER" id="PTHR36195">
    <property type="entry name" value="DOMAIN PROTEIN, PUTATIVE (AFU_ORTHOLOGUE AFUA_5G01990)-RELATED-RELATED"/>
    <property type="match status" value="1"/>
</dbReference>
<comment type="caution">
    <text evidence="1">The sequence shown here is derived from an EMBL/GenBank/DDBJ whole genome shotgun (WGS) entry which is preliminary data.</text>
</comment>